<dbReference type="RefSeq" id="WP_187760845.1">
    <property type="nucleotide sequence ID" value="NZ_CP061038.1"/>
</dbReference>
<dbReference type="InterPro" id="IPR027417">
    <property type="entry name" value="P-loop_NTPase"/>
</dbReference>
<organism evidence="3 4">
    <name type="scientific">Sphingomonas alpina</name>
    <dbReference type="NCBI Taxonomy" id="653931"/>
    <lineage>
        <taxon>Bacteria</taxon>
        <taxon>Pseudomonadati</taxon>
        <taxon>Pseudomonadota</taxon>
        <taxon>Alphaproteobacteria</taxon>
        <taxon>Sphingomonadales</taxon>
        <taxon>Sphingomonadaceae</taxon>
        <taxon>Sphingomonas</taxon>
    </lineage>
</organism>
<dbReference type="Gene3D" id="1.10.8.80">
    <property type="entry name" value="Magnesium chelatase subunit I, C-Terminal domain"/>
    <property type="match status" value="1"/>
</dbReference>
<proteinExistence type="predicted"/>
<evidence type="ECO:0000259" key="1">
    <source>
        <dbReference type="Pfam" id="PF07726"/>
    </source>
</evidence>
<accession>A0A7H0LFR4</accession>
<dbReference type="AlphaFoldDB" id="A0A7H0LFR4"/>
<reference evidence="3 4" key="1">
    <citation type="submission" date="2020-09" db="EMBL/GenBank/DDBJ databases">
        <title>Sphingomonas sp., a new species isolated from pork steak.</title>
        <authorList>
            <person name="Heidler von Heilborn D."/>
        </authorList>
    </citation>
    <scope>NUCLEOTIDE SEQUENCE [LARGE SCALE GENOMIC DNA]</scope>
    <source>
        <strain evidence="4">S8-3T</strain>
    </source>
</reference>
<evidence type="ECO:0000259" key="2">
    <source>
        <dbReference type="Pfam" id="PF17863"/>
    </source>
</evidence>
<evidence type="ECO:0000313" key="3">
    <source>
        <dbReference type="EMBL" id="QNQ08517.1"/>
    </source>
</evidence>
<feature type="domain" description="ChlI/MoxR AAA lid" evidence="2">
    <location>
        <begin position="370"/>
        <end position="418"/>
    </location>
</feature>
<dbReference type="EMBL" id="CP061038">
    <property type="protein sequence ID" value="QNQ08517.1"/>
    <property type="molecule type" value="Genomic_DNA"/>
</dbReference>
<dbReference type="KEGG" id="spap:H3Z74_17450"/>
<keyword evidence="4" id="KW-1185">Reference proteome</keyword>
<dbReference type="InterPro" id="IPR050764">
    <property type="entry name" value="CbbQ/NirQ/NorQ/GpvN"/>
</dbReference>
<dbReference type="PANTHER" id="PTHR42759:SF1">
    <property type="entry name" value="MAGNESIUM-CHELATASE SUBUNIT CHLD"/>
    <property type="match status" value="1"/>
</dbReference>
<evidence type="ECO:0000313" key="4">
    <source>
        <dbReference type="Proteomes" id="UP000516148"/>
    </source>
</evidence>
<dbReference type="Pfam" id="PF17863">
    <property type="entry name" value="AAA_lid_2"/>
    <property type="match status" value="1"/>
</dbReference>
<dbReference type="GO" id="GO:0005524">
    <property type="term" value="F:ATP binding"/>
    <property type="evidence" value="ECO:0007669"/>
    <property type="project" value="InterPro"/>
</dbReference>
<dbReference type="InterPro" id="IPR011703">
    <property type="entry name" value="ATPase_AAA-3"/>
</dbReference>
<dbReference type="InterPro" id="IPR041628">
    <property type="entry name" value="ChlI/MoxR_AAA_lid"/>
</dbReference>
<name>A0A7H0LFR4_9SPHN</name>
<dbReference type="Proteomes" id="UP000516148">
    <property type="component" value="Chromosome"/>
</dbReference>
<feature type="domain" description="ATPase AAA-3" evidence="1">
    <location>
        <begin position="118"/>
        <end position="253"/>
    </location>
</feature>
<gene>
    <name evidence="3" type="ORF">H3Z74_17450</name>
</gene>
<dbReference type="GO" id="GO:0016887">
    <property type="term" value="F:ATP hydrolysis activity"/>
    <property type="evidence" value="ECO:0007669"/>
    <property type="project" value="InterPro"/>
</dbReference>
<dbReference type="PANTHER" id="PTHR42759">
    <property type="entry name" value="MOXR FAMILY PROTEIN"/>
    <property type="match status" value="1"/>
</dbReference>
<sequence>MARFPFFQRVSQSPTAPRVAPAVRNFDVAELYDGPIPLQSATEGGQSGLDEKLRQAYFWIVNTAIISPHYDIEYQNGPSPEFRIGDSRTLLTLPSAQSYSSYALLPLLAFATQGKCLFVGGPGRGKTASAILMGVLAGYPVREVRRAMQHGHPQMTIADLLGNPLPADLVAAQSIDAIRIAWRPWLGMRVKIVDEYNRIPTRTQSALLTVMGDNYAEVLGQIYECPNAAWYLTANDDAGGGTYQVIEALRDRVDVIVQALAFNPRFLDDLLLRIEENVRPEEVVPREIMFDEGEVARLVEQVRGVAIPVEVRRRLEFFASQFEFLETAGAQPEHMTKDTARLSGVDWVQVTASDSGRDRLKDIGTQTMNGLSVRNLMTLARFAKALAFFRGEDEVTLEDVRQVLPFVLRDKLRPDPDAPFFALPENAAYRTDLVGWLRRLFDLSCEEYDRLDLDRDDPVRALSDEFSRGLDGLSERDVRARLTRIERLVTERTAGRKLYGPLYDELLHLKYLHQRYTNYLAWLGNRG</sequence>
<dbReference type="Gene3D" id="3.40.50.300">
    <property type="entry name" value="P-loop containing nucleotide triphosphate hydrolases"/>
    <property type="match status" value="1"/>
</dbReference>
<dbReference type="SUPFAM" id="SSF52540">
    <property type="entry name" value="P-loop containing nucleoside triphosphate hydrolases"/>
    <property type="match status" value="1"/>
</dbReference>
<protein>
    <submittedName>
        <fullName evidence="3">AAA family ATPase</fullName>
    </submittedName>
</protein>
<dbReference type="Pfam" id="PF07726">
    <property type="entry name" value="AAA_3"/>
    <property type="match status" value="1"/>
</dbReference>